<dbReference type="InterPro" id="IPR045534">
    <property type="entry name" value="DUF6428"/>
</dbReference>
<dbReference type="EMBL" id="VMBG01000002">
    <property type="protein sequence ID" value="TSJ76854.1"/>
    <property type="molecule type" value="Genomic_DNA"/>
</dbReference>
<sequence>MTTTTTNAEQATLLISEVCAVLKAAPGLPITVIWPDGEPIEAHFHVTEVGRVQKDFVDCGGTVRRVTTCLLQTWVGDDVDHHITGAKLLKAFEFAAPVLKGEDLPMELEYEACNVVTLRVVAVENTGAALIVRLAGKHTDCLAKDLCIPNPKSDGTCTPGSGCC</sequence>
<dbReference type="RefSeq" id="WP_162525269.1">
    <property type="nucleotide sequence ID" value="NZ_VMBG01000002.1"/>
</dbReference>
<evidence type="ECO:0000313" key="1">
    <source>
        <dbReference type="EMBL" id="TSJ76854.1"/>
    </source>
</evidence>
<dbReference type="AlphaFoldDB" id="A0A556QJM6"/>
<gene>
    <name evidence="1" type="ORF">FPL22_12095</name>
</gene>
<reference evidence="1 2" key="1">
    <citation type="submission" date="2019-07" db="EMBL/GenBank/DDBJ databases">
        <title>Description of 53C-WASEF.</title>
        <authorList>
            <person name="Pitt A."/>
            <person name="Hahn M.W."/>
        </authorList>
    </citation>
    <scope>NUCLEOTIDE SEQUENCE [LARGE SCALE GENOMIC DNA]</scope>
    <source>
        <strain evidence="1 2">53C-WASEF</strain>
    </source>
</reference>
<keyword evidence="2" id="KW-1185">Reference proteome</keyword>
<proteinExistence type="predicted"/>
<name>A0A556QJM6_9BACT</name>
<accession>A0A556QJM6</accession>
<dbReference type="Proteomes" id="UP000315648">
    <property type="component" value="Unassembled WGS sequence"/>
</dbReference>
<evidence type="ECO:0000313" key="2">
    <source>
        <dbReference type="Proteomes" id="UP000315648"/>
    </source>
</evidence>
<organism evidence="1 2">
    <name type="scientific">Rariglobus hedericola</name>
    <dbReference type="NCBI Taxonomy" id="2597822"/>
    <lineage>
        <taxon>Bacteria</taxon>
        <taxon>Pseudomonadati</taxon>
        <taxon>Verrucomicrobiota</taxon>
        <taxon>Opitutia</taxon>
        <taxon>Opitutales</taxon>
        <taxon>Opitutaceae</taxon>
        <taxon>Rariglobus</taxon>
    </lineage>
</organism>
<comment type="caution">
    <text evidence="1">The sequence shown here is derived from an EMBL/GenBank/DDBJ whole genome shotgun (WGS) entry which is preliminary data.</text>
</comment>
<protein>
    <submittedName>
        <fullName evidence="1">Uncharacterized protein</fullName>
    </submittedName>
</protein>
<dbReference type="Pfam" id="PF20001">
    <property type="entry name" value="DUF6428"/>
    <property type="match status" value="1"/>
</dbReference>